<dbReference type="Pfam" id="PF09585">
    <property type="entry name" value="Lin0512_fam"/>
    <property type="match status" value="1"/>
</dbReference>
<reference evidence="4" key="1">
    <citation type="journal article" date="2019" name="Int. J. Syst. Evol. Microbiol.">
        <title>The Global Catalogue of Microorganisms (GCM) 10K type strain sequencing project: providing services to taxonomists for standard genome sequencing and annotation.</title>
        <authorList>
            <consortium name="The Broad Institute Genomics Platform"/>
            <consortium name="The Broad Institute Genome Sequencing Center for Infectious Disease"/>
            <person name="Wu L."/>
            <person name="Ma J."/>
        </authorList>
    </citation>
    <scope>NUCLEOTIDE SEQUENCE [LARGE SCALE GENOMIC DNA]</scope>
    <source>
        <strain evidence="4">CCUG 60023</strain>
    </source>
</reference>
<evidence type="ECO:0000313" key="4">
    <source>
        <dbReference type="Proteomes" id="UP001597101"/>
    </source>
</evidence>
<evidence type="ECO:0000256" key="1">
    <source>
        <dbReference type="ARBA" id="ARBA00022741"/>
    </source>
</evidence>
<dbReference type="Proteomes" id="UP001597101">
    <property type="component" value="Unassembled WGS sequence"/>
</dbReference>
<organism evidence="3 4">
    <name type="scientific">Pseudahrensia aquimaris</name>
    <dbReference type="NCBI Taxonomy" id="744461"/>
    <lineage>
        <taxon>Bacteria</taxon>
        <taxon>Pseudomonadati</taxon>
        <taxon>Pseudomonadota</taxon>
        <taxon>Alphaproteobacteria</taxon>
        <taxon>Hyphomicrobiales</taxon>
        <taxon>Ahrensiaceae</taxon>
        <taxon>Pseudahrensia</taxon>
    </lineage>
</organism>
<evidence type="ECO:0000256" key="2">
    <source>
        <dbReference type="ARBA" id="ARBA00023134"/>
    </source>
</evidence>
<gene>
    <name evidence="3" type="ORF">ACFQ14_02905</name>
</gene>
<evidence type="ECO:0000313" key="3">
    <source>
        <dbReference type="EMBL" id="MFD0915349.1"/>
    </source>
</evidence>
<dbReference type="NCBIfam" id="TIGR02058">
    <property type="entry name" value="lin0512_fam"/>
    <property type="match status" value="1"/>
</dbReference>
<protein>
    <submittedName>
        <fullName evidence="3">Lin0512 family protein</fullName>
    </submittedName>
</protein>
<dbReference type="Gene3D" id="3.30.1330.20">
    <property type="entry name" value="Tubulin/FtsZ, C-terminal domain"/>
    <property type="match status" value="1"/>
</dbReference>
<name>A0ABW3FBT6_9HYPH</name>
<accession>A0ABW3FBT6</accession>
<proteinExistence type="predicted"/>
<keyword evidence="2" id="KW-0342">GTP-binding</keyword>
<dbReference type="PANTHER" id="PTHR34784:SF1">
    <property type="entry name" value="50S RIBOSOMAL PROTEIN L34"/>
    <property type="match status" value="1"/>
</dbReference>
<dbReference type="InterPro" id="IPR037103">
    <property type="entry name" value="Tubulin/FtsZ-like_C"/>
</dbReference>
<dbReference type="InterPro" id="IPR011719">
    <property type="entry name" value="CHP02058"/>
</dbReference>
<keyword evidence="1" id="KW-0547">Nucleotide-binding</keyword>
<dbReference type="PANTHER" id="PTHR34784">
    <property type="entry name" value="50S RIBOSOMAL PROTEIN L34"/>
    <property type="match status" value="1"/>
</dbReference>
<keyword evidence="4" id="KW-1185">Reference proteome</keyword>
<dbReference type="EMBL" id="JBHTJV010000002">
    <property type="protein sequence ID" value="MFD0915349.1"/>
    <property type="molecule type" value="Genomic_DNA"/>
</dbReference>
<comment type="caution">
    <text evidence="3">The sequence shown here is derived from an EMBL/GenBank/DDBJ whole genome shotgun (WGS) entry which is preliminary data.</text>
</comment>
<sequence>MPLKRMVMELGMGTDIRGQDYTKAATRAVHNALRQNSLVVADAFGVPREEMVVDIIIGVAEPDKVDKQAVADMLPYGRGEVRVERGGMDTPKDDGSRGTIMANAALIVYLDLPDGAGQ</sequence>